<dbReference type="PANTHER" id="PTHR34388:SF1">
    <property type="entry name" value="DNA POLYMERASE III SUBUNIT DELTA"/>
    <property type="match status" value="1"/>
</dbReference>
<dbReference type="GO" id="GO:0003677">
    <property type="term" value="F:DNA binding"/>
    <property type="evidence" value="ECO:0007669"/>
    <property type="project" value="InterPro"/>
</dbReference>
<evidence type="ECO:0000256" key="3">
    <source>
        <dbReference type="ARBA" id="ARBA00022679"/>
    </source>
</evidence>
<accession>A0A9X4H1P8</accession>
<evidence type="ECO:0000259" key="10">
    <source>
        <dbReference type="Pfam" id="PF21694"/>
    </source>
</evidence>
<keyword evidence="4 11" id="KW-0548">Nucleotidyltransferase</keyword>
<dbReference type="GO" id="GO:0003887">
    <property type="term" value="F:DNA-directed DNA polymerase activity"/>
    <property type="evidence" value="ECO:0007669"/>
    <property type="project" value="UniProtKB-KW"/>
</dbReference>
<evidence type="ECO:0000256" key="5">
    <source>
        <dbReference type="ARBA" id="ARBA00022705"/>
    </source>
</evidence>
<reference evidence="11" key="1">
    <citation type="submission" date="2022-02" db="EMBL/GenBank/DDBJ databases">
        <authorList>
            <person name="Leng L."/>
        </authorList>
    </citation>
    <scope>NUCLEOTIDE SEQUENCE</scope>
    <source>
        <strain evidence="11">JI</strain>
    </source>
</reference>
<evidence type="ECO:0000256" key="6">
    <source>
        <dbReference type="ARBA" id="ARBA00022932"/>
    </source>
</evidence>
<proteinExistence type="inferred from homology"/>
<keyword evidence="3 11" id="KW-0808">Transferase</keyword>
<evidence type="ECO:0000313" key="11">
    <source>
        <dbReference type="EMBL" id="MDF9408331.1"/>
    </source>
</evidence>
<dbReference type="PANTHER" id="PTHR34388">
    <property type="entry name" value="DNA POLYMERASE III SUBUNIT DELTA"/>
    <property type="match status" value="1"/>
</dbReference>
<feature type="domain" description="DNA polymerase III delta subunit-like C-terminal" evidence="10">
    <location>
        <begin position="226"/>
        <end position="346"/>
    </location>
</feature>
<comment type="similarity">
    <text evidence="7">Belongs to the DNA polymerase HolA subunit family.</text>
</comment>
<dbReference type="Gene3D" id="1.10.8.60">
    <property type="match status" value="1"/>
</dbReference>
<keyword evidence="12" id="KW-1185">Reference proteome</keyword>
<evidence type="ECO:0000313" key="12">
    <source>
        <dbReference type="Proteomes" id="UP001154312"/>
    </source>
</evidence>
<comment type="caution">
    <text evidence="11">The sequence shown here is derived from an EMBL/GenBank/DDBJ whole genome shotgun (WGS) entry which is preliminary data.</text>
</comment>
<comment type="catalytic activity">
    <reaction evidence="8">
        <text>DNA(n) + a 2'-deoxyribonucleoside 5'-triphosphate = DNA(n+1) + diphosphate</text>
        <dbReference type="Rhea" id="RHEA:22508"/>
        <dbReference type="Rhea" id="RHEA-COMP:17339"/>
        <dbReference type="Rhea" id="RHEA-COMP:17340"/>
        <dbReference type="ChEBI" id="CHEBI:33019"/>
        <dbReference type="ChEBI" id="CHEBI:61560"/>
        <dbReference type="ChEBI" id="CHEBI:173112"/>
        <dbReference type="EC" id="2.7.7.7"/>
    </reaction>
</comment>
<dbReference type="InterPro" id="IPR027417">
    <property type="entry name" value="P-loop_NTPase"/>
</dbReference>
<keyword evidence="6" id="KW-0239">DNA-directed DNA polymerase</keyword>
<dbReference type="RefSeq" id="WP_277443636.1">
    <property type="nucleotide sequence ID" value="NZ_JAKOAV010000012.1"/>
</dbReference>
<evidence type="ECO:0000259" key="9">
    <source>
        <dbReference type="Pfam" id="PF06144"/>
    </source>
</evidence>
<evidence type="ECO:0000256" key="4">
    <source>
        <dbReference type="ARBA" id="ARBA00022695"/>
    </source>
</evidence>
<dbReference type="AlphaFoldDB" id="A0A9X4H1P8"/>
<organism evidence="11 12">
    <name type="scientific">Pelotomaculum isophthalicicum JI</name>
    <dbReference type="NCBI Taxonomy" id="947010"/>
    <lineage>
        <taxon>Bacteria</taxon>
        <taxon>Bacillati</taxon>
        <taxon>Bacillota</taxon>
        <taxon>Clostridia</taxon>
        <taxon>Eubacteriales</taxon>
        <taxon>Desulfotomaculaceae</taxon>
        <taxon>Pelotomaculum</taxon>
    </lineage>
</organism>
<dbReference type="InterPro" id="IPR010372">
    <property type="entry name" value="DNA_pol3_delta_N"/>
</dbReference>
<dbReference type="InterPro" id="IPR005790">
    <property type="entry name" value="DNA_polIII_delta"/>
</dbReference>
<evidence type="ECO:0000256" key="1">
    <source>
        <dbReference type="ARBA" id="ARBA00012417"/>
    </source>
</evidence>
<keyword evidence="5" id="KW-0235">DNA replication</keyword>
<name>A0A9X4H1P8_9FIRM</name>
<dbReference type="SUPFAM" id="SSF52540">
    <property type="entry name" value="P-loop containing nucleoside triphosphate hydrolases"/>
    <property type="match status" value="1"/>
</dbReference>
<dbReference type="GO" id="GO:0006261">
    <property type="term" value="P:DNA-templated DNA replication"/>
    <property type="evidence" value="ECO:0007669"/>
    <property type="project" value="TreeGrafter"/>
</dbReference>
<dbReference type="Gene3D" id="3.40.50.300">
    <property type="entry name" value="P-loop containing nucleotide triphosphate hydrolases"/>
    <property type="match status" value="1"/>
</dbReference>
<gene>
    <name evidence="11" type="primary">holA</name>
    <name evidence="11" type="ORF">L7E55_08170</name>
</gene>
<dbReference type="GO" id="GO:0009360">
    <property type="term" value="C:DNA polymerase III complex"/>
    <property type="evidence" value="ECO:0007669"/>
    <property type="project" value="InterPro"/>
</dbReference>
<dbReference type="Pfam" id="PF21694">
    <property type="entry name" value="DNA_pol3_delta_C"/>
    <property type="match status" value="1"/>
</dbReference>
<dbReference type="EMBL" id="JAKOAV010000012">
    <property type="protein sequence ID" value="MDF9408331.1"/>
    <property type="molecule type" value="Genomic_DNA"/>
</dbReference>
<evidence type="ECO:0000256" key="8">
    <source>
        <dbReference type="ARBA" id="ARBA00049244"/>
    </source>
</evidence>
<dbReference type="InterPro" id="IPR048466">
    <property type="entry name" value="DNA_pol3_delta-like_C"/>
</dbReference>
<evidence type="ECO:0000256" key="2">
    <source>
        <dbReference type="ARBA" id="ARBA00017703"/>
    </source>
</evidence>
<dbReference type="SUPFAM" id="SSF48019">
    <property type="entry name" value="post-AAA+ oligomerization domain-like"/>
    <property type="match status" value="1"/>
</dbReference>
<dbReference type="NCBIfam" id="TIGR01128">
    <property type="entry name" value="holA"/>
    <property type="match status" value="1"/>
</dbReference>
<dbReference type="EC" id="2.7.7.7" evidence="1"/>
<dbReference type="Gene3D" id="1.20.272.10">
    <property type="match status" value="1"/>
</dbReference>
<dbReference type="Pfam" id="PF06144">
    <property type="entry name" value="DNA_pol3_delta"/>
    <property type="match status" value="1"/>
</dbReference>
<dbReference type="Proteomes" id="UP001154312">
    <property type="component" value="Unassembled WGS sequence"/>
</dbReference>
<dbReference type="InterPro" id="IPR008921">
    <property type="entry name" value="DNA_pol3_clamp-load_cplx_C"/>
</dbReference>
<sequence length="348" mass="38595">MKYFIELLNSLKRGVVAPVYLFYGEETYLREQAVSRFKDYLVKDGGSGLNYDLIDGEAVNPADIVARAETLPFFSDKRLVVVKNPLFLKTRQAGESISETEEEAKVPDKEKLLLNYLENPLTSTCLVFTTGGPVDKRKKIFRSIKKNGRAIDFTFLRKGELGRWLAQKAGAAGKKFDAEAGDAFLGSVGPSLQNLVMELDKLFCYTAGREVITLSDVRRVSAPGVEDNIFAIVDAIGGKRCGEALAGIKEMLAAKEPPLRLLSMISRQFRLLLQVSDLTGRGCSAREISGRLKIPPFVYQKIASQCHNFDQSLLIGVFESLSELETAVKAGRQEFYPAIETYLLKLCV</sequence>
<protein>
    <recommendedName>
        <fullName evidence="2">DNA polymerase III subunit delta</fullName>
        <ecNumber evidence="1">2.7.7.7</ecNumber>
    </recommendedName>
</protein>
<feature type="domain" description="DNA polymerase III delta N-terminal" evidence="9">
    <location>
        <begin position="20"/>
        <end position="152"/>
    </location>
</feature>
<evidence type="ECO:0000256" key="7">
    <source>
        <dbReference type="ARBA" id="ARBA00034754"/>
    </source>
</evidence>